<dbReference type="Pfam" id="PF01882">
    <property type="entry name" value="DUF58"/>
    <property type="match status" value="1"/>
</dbReference>
<keyword evidence="1" id="KW-1133">Transmembrane helix</keyword>
<keyword evidence="1" id="KW-0812">Transmembrane</keyword>
<dbReference type="EMBL" id="RDSR01000008">
    <property type="protein sequence ID" value="RNE63674.1"/>
    <property type="molecule type" value="Genomic_DNA"/>
</dbReference>
<dbReference type="OrthoDB" id="9812729at2"/>
<feature type="transmembrane region" description="Helical" evidence="1">
    <location>
        <begin position="41"/>
        <end position="69"/>
    </location>
</feature>
<protein>
    <submittedName>
        <fullName evidence="3">DUF58 domain-containing protein</fullName>
    </submittedName>
</protein>
<gene>
    <name evidence="3" type="ORF">EEJ31_06810</name>
</gene>
<dbReference type="AlphaFoldDB" id="A0A3M8LG55"/>
<keyword evidence="4" id="KW-1185">Reference proteome</keyword>
<dbReference type="PANTHER" id="PTHR34351:SF2">
    <property type="entry name" value="DUF58 DOMAIN-CONTAINING PROTEIN"/>
    <property type="match status" value="1"/>
</dbReference>
<feature type="domain" description="DUF58" evidence="2">
    <location>
        <begin position="237"/>
        <end position="316"/>
    </location>
</feature>
<evidence type="ECO:0000313" key="3">
    <source>
        <dbReference type="EMBL" id="RNE63674.1"/>
    </source>
</evidence>
<feature type="transmembrane region" description="Helical" evidence="1">
    <location>
        <begin position="75"/>
        <end position="95"/>
    </location>
</feature>
<evidence type="ECO:0000313" key="4">
    <source>
        <dbReference type="Proteomes" id="UP000279859"/>
    </source>
</evidence>
<evidence type="ECO:0000256" key="1">
    <source>
        <dbReference type="SAM" id="Phobius"/>
    </source>
</evidence>
<organism evidence="3 4">
    <name type="scientific">Cryobacterium tepidiphilum</name>
    <dbReference type="NCBI Taxonomy" id="2486026"/>
    <lineage>
        <taxon>Bacteria</taxon>
        <taxon>Bacillati</taxon>
        <taxon>Actinomycetota</taxon>
        <taxon>Actinomycetes</taxon>
        <taxon>Micrococcales</taxon>
        <taxon>Microbacteriaceae</taxon>
        <taxon>Cryobacterium</taxon>
    </lineage>
</organism>
<dbReference type="Proteomes" id="UP000279859">
    <property type="component" value="Unassembled WGS sequence"/>
</dbReference>
<sequence>MSRSEATAPRARFELREGFLAGAIVWLVPAGRRARGSLARLAGAVASVVTLLGRWVGALVALSFVLGYVLGWSELVAIAWAGLVLTLVASLYLLGRNAYRVALTMTADRVVVGERVPGHVAVENASQHRVPGVRVEVPVGAGIAEFLTPSLGRGGSTGDEFMVPTTRRGVIPIGPVHLVRGDPLGLFRRERSWEERRELFVHPRTISIPSLSTGLIRDLEGSPTRDLTSSDIAFHALREYLPGDERRNIHWKSTAKAGTYMVRQFEQSRRSHLVVALGLGDQDYETDDEFELAVSVTGSLAGRAIRDARTVSVVVGDGGRGAGRRGIRRLSTLTRTRLLDDLSRLERSSAALPLAELGRQAGESTAGISVAFLICGSATTSGQLREASRTFPAGVDVVAVICDPEAVPSFRRVAELTVLRIGYLEDLQKSLARSAAA</sequence>
<reference evidence="3 4" key="1">
    <citation type="submission" date="2018-11" db="EMBL/GenBank/DDBJ databases">
        <title>Cryobacterium sp. nov., isolated from rhizosphere soil of lettuce.</title>
        <authorList>
            <person name="Wang Y."/>
        </authorList>
    </citation>
    <scope>NUCLEOTIDE SEQUENCE [LARGE SCALE GENOMIC DNA]</scope>
    <source>
        <strain evidence="3 4">NEAU-85</strain>
    </source>
</reference>
<proteinExistence type="predicted"/>
<name>A0A3M8LG55_9MICO</name>
<dbReference type="RefSeq" id="WP_123045551.1">
    <property type="nucleotide sequence ID" value="NZ_RDSR01000008.1"/>
</dbReference>
<keyword evidence="1" id="KW-0472">Membrane</keyword>
<evidence type="ECO:0000259" key="2">
    <source>
        <dbReference type="Pfam" id="PF01882"/>
    </source>
</evidence>
<comment type="caution">
    <text evidence="3">The sequence shown here is derived from an EMBL/GenBank/DDBJ whole genome shotgun (WGS) entry which is preliminary data.</text>
</comment>
<dbReference type="InterPro" id="IPR002881">
    <property type="entry name" value="DUF58"/>
</dbReference>
<accession>A0A3M8LG55</accession>
<dbReference type="PANTHER" id="PTHR34351">
    <property type="entry name" value="SLR1927 PROTEIN-RELATED"/>
    <property type="match status" value="1"/>
</dbReference>